<dbReference type="PANTHER" id="PTHR14003:SF19">
    <property type="entry name" value="YY2 TRANSCRIPTION FACTOR"/>
    <property type="match status" value="1"/>
</dbReference>
<organism evidence="12 13">
    <name type="scientific">Wickerhamomyces anomalus (strain ATCC 58044 / CBS 1984 / NCYC 433 / NRRL Y-366-8)</name>
    <name type="common">Yeast</name>
    <name type="synonym">Hansenula anomala</name>
    <dbReference type="NCBI Taxonomy" id="683960"/>
    <lineage>
        <taxon>Eukaryota</taxon>
        <taxon>Fungi</taxon>
        <taxon>Dikarya</taxon>
        <taxon>Ascomycota</taxon>
        <taxon>Saccharomycotina</taxon>
        <taxon>Saccharomycetes</taxon>
        <taxon>Phaffomycetales</taxon>
        <taxon>Wickerhamomycetaceae</taxon>
        <taxon>Wickerhamomyces</taxon>
    </lineage>
</organism>
<feature type="domain" description="C2H2-type" evidence="11">
    <location>
        <begin position="444"/>
        <end position="473"/>
    </location>
</feature>
<feature type="region of interest" description="Disordered" evidence="10">
    <location>
        <begin position="76"/>
        <end position="99"/>
    </location>
</feature>
<feature type="compositionally biased region" description="Polar residues" evidence="10">
    <location>
        <begin position="76"/>
        <end position="86"/>
    </location>
</feature>
<keyword evidence="4 9" id="KW-0863">Zinc-finger</keyword>
<dbReference type="GO" id="GO:0000785">
    <property type="term" value="C:chromatin"/>
    <property type="evidence" value="ECO:0007669"/>
    <property type="project" value="TreeGrafter"/>
</dbReference>
<keyword evidence="6" id="KW-0805">Transcription regulation</keyword>
<evidence type="ECO:0000256" key="2">
    <source>
        <dbReference type="ARBA" id="ARBA00022723"/>
    </source>
</evidence>
<feature type="region of interest" description="Disordered" evidence="10">
    <location>
        <begin position="298"/>
        <end position="341"/>
    </location>
</feature>
<sequence length="666" mass="75803">MNLYEQSWMTPPSSTENKNTSYFMEYVKTQPESSVPLPHEDFTPYQQNYDQVDDFLTQTLSSLQELDIPVGESSSNAFAQNSNGSSAHPGALRGHKKQPSGTAIFGFASHNRTLSIPGVPQGIKHVGVKSNEHLSIAPNQVYSHSQQPPPPPQQQQPILYQKPQDMEAANQIVNNNRQLYQQFQPIPIPAPQQYHFPPQPKKNDDFVITNKAPTHYKFPPEPPVPAPSQSQQGGPRTVAVPVEYLQRITNYIKSREDIDMNKFLDYGYNDYPNASNPEVMRKSMSPNPPVDISPVLKQMEAQQQQQQQQPSSDSTEVNTPVHTPEEQQMPQSEPHSFQPKPFTNLPQQQDPIGLGIRFENNVKRDFESPESEFSEVPKTPSPILRSQAKFSSEQKPKNELNWTPVIVGDKSLPMLKRKPQDKASTLPPGEIDQYVIGPREDKTYICNFKDCGKMFTRRYNVRSHVQTHLSDRPFICDVEGCKKAFVRQHDLTRHKKIHEEFEFKCPCGKKFSRHDALYRHRIRMICVGGIKESEEEQKLSTNNPSSSTSSVSKTAPNSSIKKSKKKVNKPIRIENDQVAKRLEFDLLKTQNNKINKSSSSSPRNTDESDNVFFKQESMDQMNRKPVSLDINSNQTPIGDSPGNSENMFLNDLNFGFDNHSYEDYKF</sequence>
<dbReference type="Gene3D" id="3.30.160.60">
    <property type="entry name" value="Classic Zinc Finger"/>
    <property type="match status" value="2"/>
</dbReference>
<name>A0A1E3P0L0_WICAA</name>
<keyword evidence="3" id="KW-0677">Repeat</keyword>
<keyword evidence="5" id="KW-0862">Zinc</keyword>
<evidence type="ECO:0000313" key="12">
    <source>
        <dbReference type="EMBL" id="ODQ59009.1"/>
    </source>
</evidence>
<evidence type="ECO:0000256" key="10">
    <source>
        <dbReference type="SAM" id="MobiDB-lite"/>
    </source>
</evidence>
<accession>A0A1E3P0L0</accession>
<dbReference type="RefSeq" id="XP_019038216.1">
    <property type="nucleotide sequence ID" value="XM_019183564.1"/>
</dbReference>
<evidence type="ECO:0000256" key="8">
    <source>
        <dbReference type="ARBA" id="ARBA00023242"/>
    </source>
</evidence>
<evidence type="ECO:0000259" key="11">
    <source>
        <dbReference type="PROSITE" id="PS50157"/>
    </source>
</evidence>
<dbReference type="EMBL" id="KV454211">
    <property type="protein sequence ID" value="ODQ59009.1"/>
    <property type="molecule type" value="Genomic_DNA"/>
</dbReference>
<evidence type="ECO:0000313" key="13">
    <source>
        <dbReference type="Proteomes" id="UP000094112"/>
    </source>
</evidence>
<dbReference type="FunFam" id="3.30.160.60:FF:000125">
    <property type="entry name" value="Putative zinc finger protein 143"/>
    <property type="match status" value="1"/>
</dbReference>
<feature type="compositionally biased region" description="Low complexity" evidence="10">
    <location>
        <begin position="540"/>
        <end position="560"/>
    </location>
</feature>
<evidence type="ECO:0000256" key="1">
    <source>
        <dbReference type="ARBA" id="ARBA00004123"/>
    </source>
</evidence>
<dbReference type="STRING" id="683960.A0A1E3P0L0"/>
<dbReference type="GO" id="GO:0000981">
    <property type="term" value="F:DNA-binding transcription factor activity, RNA polymerase II-specific"/>
    <property type="evidence" value="ECO:0007669"/>
    <property type="project" value="UniProtKB-ARBA"/>
</dbReference>
<comment type="subcellular location">
    <subcellularLocation>
        <location evidence="1">Nucleus</location>
    </subcellularLocation>
</comment>
<keyword evidence="2" id="KW-0479">Metal-binding</keyword>
<protein>
    <recommendedName>
        <fullName evidence="11">C2H2-type domain-containing protein</fullName>
    </recommendedName>
</protein>
<dbReference type="GO" id="GO:0045944">
    <property type="term" value="P:positive regulation of transcription by RNA polymerase II"/>
    <property type="evidence" value="ECO:0007669"/>
    <property type="project" value="UniProtKB-ARBA"/>
</dbReference>
<keyword evidence="7" id="KW-0804">Transcription</keyword>
<dbReference type="InterPro" id="IPR013087">
    <property type="entry name" value="Znf_C2H2_type"/>
</dbReference>
<dbReference type="Proteomes" id="UP000094112">
    <property type="component" value="Unassembled WGS sequence"/>
</dbReference>
<feature type="region of interest" description="Disordered" evidence="10">
    <location>
        <begin position="216"/>
        <end position="236"/>
    </location>
</feature>
<dbReference type="GeneID" id="30200810"/>
<dbReference type="AlphaFoldDB" id="A0A1E3P0L0"/>
<dbReference type="GO" id="GO:0005667">
    <property type="term" value="C:transcription regulator complex"/>
    <property type="evidence" value="ECO:0007669"/>
    <property type="project" value="TreeGrafter"/>
</dbReference>
<dbReference type="PANTHER" id="PTHR14003">
    <property type="entry name" value="TRANSCRIPTIONAL REPRESSOR PROTEIN YY"/>
    <property type="match status" value="1"/>
</dbReference>
<dbReference type="PROSITE" id="PS50157">
    <property type="entry name" value="ZINC_FINGER_C2H2_2"/>
    <property type="match status" value="2"/>
</dbReference>
<reference evidence="12 13" key="1">
    <citation type="journal article" date="2016" name="Proc. Natl. Acad. Sci. U.S.A.">
        <title>Comparative genomics of biotechnologically important yeasts.</title>
        <authorList>
            <person name="Riley R."/>
            <person name="Haridas S."/>
            <person name="Wolfe K.H."/>
            <person name="Lopes M.R."/>
            <person name="Hittinger C.T."/>
            <person name="Goeker M."/>
            <person name="Salamov A.A."/>
            <person name="Wisecaver J.H."/>
            <person name="Long T.M."/>
            <person name="Calvey C.H."/>
            <person name="Aerts A.L."/>
            <person name="Barry K.W."/>
            <person name="Choi C."/>
            <person name="Clum A."/>
            <person name="Coughlan A.Y."/>
            <person name="Deshpande S."/>
            <person name="Douglass A.P."/>
            <person name="Hanson S.J."/>
            <person name="Klenk H.-P."/>
            <person name="LaButti K.M."/>
            <person name="Lapidus A."/>
            <person name="Lindquist E.A."/>
            <person name="Lipzen A.M."/>
            <person name="Meier-Kolthoff J.P."/>
            <person name="Ohm R.A."/>
            <person name="Otillar R.P."/>
            <person name="Pangilinan J.L."/>
            <person name="Peng Y."/>
            <person name="Rokas A."/>
            <person name="Rosa C.A."/>
            <person name="Scheuner C."/>
            <person name="Sibirny A.A."/>
            <person name="Slot J.C."/>
            <person name="Stielow J.B."/>
            <person name="Sun H."/>
            <person name="Kurtzman C.P."/>
            <person name="Blackwell M."/>
            <person name="Grigoriev I.V."/>
            <person name="Jeffries T.W."/>
        </authorList>
    </citation>
    <scope>NUCLEOTIDE SEQUENCE [LARGE SCALE GENOMIC DNA]</scope>
    <source>
        <strain evidence="13">ATCC 58044 / CBS 1984 / NCYC 433 / NRRL Y-366-8</strain>
    </source>
</reference>
<dbReference type="OrthoDB" id="3437960at2759"/>
<evidence type="ECO:0000256" key="6">
    <source>
        <dbReference type="ARBA" id="ARBA00023015"/>
    </source>
</evidence>
<dbReference type="PROSITE" id="PS00028">
    <property type="entry name" value="ZINC_FINGER_C2H2_1"/>
    <property type="match status" value="2"/>
</dbReference>
<evidence type="ECO:0000256" key="5">
    <source>
        <dbReference type="ARBA" id="ARBA00022833"/>
    </source>
</evidence>
<evidence type="ECO:0000256" key="7">
    <source>
        <dbReference type="ARBA" id="ARBA00023163"/>
    </source>
</evidence>
<keyword evidence="13" id="KW-1185">Reference proteome</keyword>
<feature type="domain" description="C2H2-type" evidence="11">
    <location>
        <begin position="474"/>
        <end position="498"/>
    </location>
</feature>
<keyword evidence="8" id="KW-0539">Nucleus</keyword>
<dbReference type="GO" id="GO:0000978">
    <property type="term" value="F:RNA polymerase II cis-regulatory region sequence-specific DNA binding"/>
    <property type="evidence" value="ECO:0007669"/>
    <property type="project" value="TreeGrafter"/>
</dbReference>
<feature type="compositionally biased region" description="Polar residues" evidence="10">
    <location>
        <begin position="310"/>
        <end position="335"/>
    </location>
</feature>
<dbReference type="GO" id="GO:0005634">
    <property type="term" value="C:nucleus"/>
    <property type="evidence" value="ECO:0007669"/>
    <property type="project" value="UniProtKB-SubCell"/>
</dbReference>
<dbReference type="Pfam" id="PF00096">
    <property type="entry name" value="zf-C2H2"/>
    <property type="match status" value="2"/>
</dbReference>
<gene>
    <name evidence="12" type="ORF">WICANDRAFT_63510</name>
</gene>
<proteinExistence type="predicted"/>
<dbReference type="SUPFAM" id="SSF57667">
    <property type="entry name" value="beta-beta-alpha zinc fingers"/>
    <property type="match status" value="2"/>
</dbReference>
<evidence type="ECO:0000256" key="9">
    <source>
        <dbReference type="PROSITE-ProRule" id="PRU00042"/>
    </source>
</evidence>
<dbReference type="FunFam" id="3.30.160.60:FF:001752">
    <property type="entry name" value="Transcriptional factor SWI5"/>
    <property type="match status" value="1"/>
</dbReference>
<dbReference type="InterPro" id="IPR036236">
    <property type="entry name" value="Znf_C2H2_sf"/>
</dbReference>
<dbReference type="GO" id="GO:0008270">
    <property type="term" value="F:zinc ion binding"/>
    <property type="evidence" value="ECO:0007669"/>
    <property type="project" value="UniProtKB-KW"/>
</dbReference>
<evidence type="ECO:0000256" key="3">
    <source>
        <dbReference type="ARBA" id="ARBA00022737"/>
    </source>
</evidence>
<dbReference type="SMART" id="SM00355">
    <property type="entry name" value="ZnF_C2H2"/>
    <property type="match status" value="2"/>
</dbReference>
<feature type="region of interest" description="Disordered" evidence="10">
    <location>
        <begin position="533"/>
        <end position="574"/>
    </location>
</feature>
<evidence type="ECO:0000256" key="4">
    <source>
        <dbReference type="ARBA" id="ARBA00022771"/>
    </source>
</evidence>